<dbReference type="Gene3D" id="3.30.40.10">
    <property type="entry name" value="Zinc/RING finger domain, C3HC4 (zinc finger)"/>
    <property type="match status" value="1"/>
</dbReference>
<comment type="caution">
    <text evidence="6">The sequence shown here is derived from an EMBL/GenBank/DDBJ whole genome shotgun (WGS) entry which is preliminary data.</text>
</comment>
<evidence type="ECO:0000256" key="1">
    <source>
        <dbReference type="ARBA" id="ARBA00022723"/>
    </source>
</evidence>
<feature type="region of interest" description="Disordered" evidence="4">
    <location>
        <begin position="105"/>
        <end position="170"/>
    </location>
</feature>
<dbReference type="InterPro" id="IPR013083">
    <property type="entry name" value="Znf_RING/FYVE/PHD"/>
</dbReference>
<evidence type="ECO:0000256" key="4">
    <source>
        <dbReference type="SAM" id="MobiDB-lite"/>
    </source>
</evidence>
<accession>A0AAW1V320</accession>
<keyword evidence="7" id="KW-1185">Reference proteome</keyword>
<evidence type="ECO:0000256" key="2">
    <source>
        <dbReference type="ARBA" id="ARBA00022771"/>
    </source>
</evidence>
<keyword evidence="3" id="KW-0862">Zinc</keyword>
<dbReference type="EMBL" id="JARQZJ010000099">
    <property type="protein sequence ID" value="KAK9886274.1"/>
    <property type="molecule type" value="Genomic_DNA"/>
</dbReference>
<feature type="domain" description="Zinc finger PHD-type" evidence="5">
    <location>
        <begin position="175"/>
        <end position="218"/>
    </location>
</feature>
<name>A0AAW1V320_9CUCU</name>
<feature type="compositionally biased region" description="Low complexity" evidence="4">
    <location>
        <begin position="145"/>
        <end position="156"/>
    </location>
</feature>
<reference evidence="6 7" key="1">
    <citation type="submission" date="2023-03" db="EMBL/GenBank/DDBJ databases">
        <title>Genome insight into feeding habits of ladybird beetles.</title>
        <authorList>
            <person name="Li H.-S."/>
            <person name="Huang Y.-H."/>
            <person name="Pang H."/>
        </authorList>
    </citation>
    <scope>NUCLEOTIDE SEQUENCE [LARGE SCALE GENOMIC DNA]</scope>
    <source>
        <strain evidence="6">SYSU_2023b</strain>
        <tissue evidence="6">Whole body</tissue>
    </source>
</reference>
<gene>
    <name evidence="6" type="ORF">WA026_015785</name>
</gene>
<keyword evidence="2" id="KW-0863">Zinc-finger</keyword>
<evidence type="ECO:0000313" key="6">
    <source>
        <dbReference type="EMBL" id="KAK9886274.1"/>
    </source>
</evidence>
<evidence type="ECO:0000259" key="5">
    <source>
        <dbReference type="SMART" id="SM00249"/>
    </source>
</evidence>
<dbReference type="SMART" id="SM00249">
    <property type="entry name" value="PHD"/>
    <property type="match status" value="1"/>
</dbReference>
<dbReference type="InterPro" id="IPR011011">
    <property type="entry name" value="Znf_FYVE_PHD"/>
</dbReference>
<evidence type="ECO:0000313" key="7">
    <source>
        <dbReference type="Proteomes" id="UP001431783"/>
    </source>
</evidence>
<dbReference type="CDD" id="cd15489">
    <property type="entry name" value="PHD_SF"/>
    <property type="match status" value="1"/>
</dbReference>
<dbReference type="SUPFAM" id="SSF57903">
    <property type="entry name" value="FYVE/PHD zinc finger"/>
    <property type="match status" value="1"/>
</dbReference>
<sequence>MASLFKVSSVNKMDKKKIVKATSIDALAARAKAKLKLGELKYKTGSIDGEVQSLQQIIYSAVRYQRKSQAGAGCKLFHILIYDNDDEVVEKPRMQDEYGYVANLPASPLPDEKNNKPGPSNASQQKMKNKPGSSTVTSQKRKQYSAKINKSASVKSKVSKQEGKGHSKKSKNGWYCYVCEEDRIADMRLCFLCLTYVHEECVGLTKEDTDKFVCSRCSPD</sequence>
<proteinExistence type="predicted"/>
<organism evidence="6 7">
    <name type="scientific">Henosepilachna vigintioctopunctata</name>
    <dbReference type="NCBI Taxonomy" id="420089"/>
    <lineage>
        <taxon>Eukaryota</taxon>
        <taxon>Metazoa</taxon>
        <taxon>Ecdysozoa</taxon>
        <taxon>Arthropoda</taxon>
        <taxon>Hexapoda</taxon>
        <taxon>Insecta</taxon>
        <taxon>Pterygota</taxon>
        <taxon>Neoptera</taxon>
        <taxon>Endopterygota</taxon>
        <taxon>Coleoptera</taxon>
        <taxon>Polyphaga</taxon>
        <taxon>Cucujiformia</taxon>
        <taxon>Coccinelloidea</taxon>
        <taxon>Coccinellidae</taxon>
        <taxon>Epilachninae</taxon>
        <taxon>Epilachnini</taxon>
        <taxon>Henosepilachna</taxon>
    </lineage>
</organism>
<feature type="compositionally biased region" description="Polar residues" evidence="4">
    <location>
        <begin position="117"/>
        <end position="138"/>
    </location>
</feature>
<dbReference type="InterPro" id="IPR001965">
    <property type="entry name" value="Znf_PHD"/>
</dbReference>
<keyword evidence="1" id="KW-0479">Metal-binding</keyword>
<evidence type="ECO:0000256" key="3">
    <source>
        <dbReference type="ARBA" id="ARBA00022833"/>
    </source>
</evidence>
<dbReference type="Proteomes" id="UP001431783">
    <property type="component" value="Unassembled WGS sequence"/>
</dbReference>
<dbReference type="AlphaFoldDB" id="A0AAW1V320"/>
<protein>
    <recommendedName>
        <fullName evidence="5">Zinc finger PHD-type domain-containing protein</fullName>
    </recommendedName>
</protein>
<dbReference type="GO" id="GO:0008270">
    <property type="term" value="F:zinc ion binding"/>
    <property type="evidence" value="ECO:0007669"/>
    <property type="project" value="UniProtKB-KW"/>
</dbReference>